<dbReference type="EC" id="1.6.5.5" evidence="3"/>
<organism evidence="3 4">
    <name type="scientific">Prescottella agglutinans</name>
    <dbReference type="NCBI Taxonomy" id="1644129"/>
    <lineage>
        <taxon>Bacteria</taxon>
        <taxon>Bacillati</taxon>
        <taxon>Actinomycetota</taxon>
        <taxon>Actinomycetes</taxon>
        <taxon>Mycobacteriales</taxon>
        <taxon>Nocardiaceae</taxon>
        <taxon>Prescottella</taxon>
    </lineage>
</organism>
<protein>
    <submittedName>
        <fullName evidence="3">NADPH2:quinone reductase</fullName>
        <ecNumber evidence="3">1.6.5.5</ecNumber>
    </submittedName>
</protein>
<evidence type="ECO:0000313" key="3">
    <source>
        <dbReference type="EMBL" id="MDH6280976.1"/>
    </source>
</evidence>
<keyword evidence="4" id="KW-1185">Reference proteome</keyword>
<evidence type="ECO:0000259" key="2">
    <source>
        <dbReference type="SMART" id="SM00829"/>
    </source>
</evidence>
<sequence>MRAAFHTEQGGTDVLRVGELPDPAPGPTDVLIRVKAAALDRVDIYWREGSHGMRVTPPHIGGRDMAGTVVAVGEAARRAYPQLAPGDDVVAIGVRGAHAELAVAPAVWTFPMPAGCSYEQAAAIPTAGRSAYDALINRAAIRPGEDVLVFAGGSGVGSFGIQIARAAGCRVFTTVGRAEKRSAALELGAVAVIDHYRDDIVARVRELTSGEGVHVVLDHVGAPVFADAIRSLRPYGRYVTTGVTAGHLAELHLGRVFEKGLSVLGVGRPDEQRVRQVLAELLRLVERGAVTPVVHGVYPLEEIAHAHKLMEMSDFFGKIVLSV</sequence>
<dbReference type="InterPro" id="IPR013149">
    <property type="entry name" value="ADH-like_C"/>
</dbReference>
<dbReference type="SUPFAM" id="SSF51735">
    <property type="entry name" value="NAD(P)-binding Rossmann-fold domains"/>
    <property type="match status" value="1"/>
</dbReference>
<feature type="domain" description="Enoyl reductase (ER)" evidence="2">
    <location>
        <begin position="10"/>
        <end position="321"/>
    </location>
</feature>
<dbReference type="InterPro" id="IPR020843">
    <property type="entry name" value="ER"/>
</dbReference>
<accession>A0ABT6M9I5</accession>
<proteinExistence type="predicted"/>
<dbReference type="Proteomes" id="UP001160334">
    <property type="component" value="Unassembled WGS sequence"/>
</dbReference>
<dbReference type="Gene3D" id="3.90.180.10">
    <property type="entry name" value="Medium-chain alcohol dehydrogenases, catalytic domain"/>
    <property type="match status" value="1"/>
</dbReference>
<dbReference type="PANTHER" id="PTHR44154">
    <property type="entry name" value="QUINONE OXIDOREDUCTASE"/>
    <property type="match status" value="1"/>
</dbReference>
<dbReference type="RefSeq" id="WP_280760301.1">
    <property type="nucleotide sequence ID" value="NZ_JARXVC010000004.1"/>
</dbReference>
<dbReference type="InterPro" id="IPR051603">
    <property type="entry name" value="Zinc-ADH_QOR/CCCR"/>
</dbReference>
<dbReference type="Gene3D" id="3.40.50.720">
    <property type="entry name" value="NAD(P)-binding Rossmann-like Domain"/>
    <property type="match status" value="1"/>
</dbReference>
<gene>
    <name evidence="3" type="ORF">M2280_002189</name>
</gene>
<evidence type="ECO:0000313" key="4">
    <source>
        <dbReference type="Proteomes" id="UP001160334"/>
    </source>
</evidence>
<dbReference type="InterPro" id="IPR011032">
    <property type="entry name" value="GroES-like_sf"/>
</dbReference>
<dbReference type="SUPFAM" id="SSF50129">
    <property type="entry name" value="GroES-like"/>
    <property type="match status" value="1"/>
</dbReference>
<keyword evidence="3" id="KW-0560">Oxidoreductase</keyword>
<dbReference type="Pfam" id="PF00107">
    <property type="entry name" value="ADH_zinc_N"/>
    <property type="match status" value="1"/>
</dbReference>
<reference evidence="3 4" key="1">
    <citation type="submission" date="2023-04" db="EMBL/GenBank/DDBJ databases">
        <title>Forest soil microbial communities from Buena Vista Peninsula, Colon Province, Panama.</title>
        <authorList>
            <person name="Bouskill N."/>
        </authorList>
    </citation>
    <scope>NUCLEOTIDE SEQUENCE [LARGE SCALE GENOMIC DNA]</scope>
    <source>
        <strain evidence="3 4">CFH S0262</strain>
    </source>
</reference>
<dbReference type="EMBL" id="JARXVC010000004">
    <property type="protein sequence ID" value="MDH6280976.1"/>
    <property type="molecule type" value="Genomic_DNA"/>
</dbReference>
<name>A0ABT6M9I5_9NOCA</name>
<dbReference type="PANTHER" id="PTHR44154:SF1">
    <property type="entry name" value="QUINONE OXIDOREDUCTASE"/>
    <property type="match status" value="1"/>
</dbReference>
<dbReference type="InterPro" id="IPR036291">
    <property type="entry name" value="NAD(P)-bd_dom_sf"/>
</dbReference>
<dbReference type="GO" id="GO:0003960">
    <property type="term" value="F:quinone reductase (NADPH) activity"/>
    <property type="evidence" value="ECO:0007669"/>
    <property type="project" value="UniProtKB-EC"/>
</dbReference>
<comment type="caution">
    <text evidence="3">The sequence shown here is derived from an EMBL/GenBank/DDBJ whole genome shotgun (WGS) entry which is preliminary data.</text>
</comment>
<dbReference type="SMART" id="SM00829">
    <property type="entry name" value="PKS_ER"/>
    <property type="match status" value="1"/>
</dbReference>
<keyword evidence="1" id="KW-0521">NADP</keyword>
<dbReference type="InterPro" id="IPR013154">
    <property type="entry name" value="ADH-like_N"/>
</dbReference>
<evidence type="ECO:0000256" key="1">
    <source>
        <dbReference type="ARBA" id="ARBA00022857"/>
    </source>
</evidence>
<dbReference type="Pfam" id="PF08240">
    <property type="entry name" value="ADH_N"/>
    <property type="match status" value="1"/>
</dbReference>